<dbReference type="CDD" id="cd00609">
    <property type="entry name" value="AAT_like"/>
    <property type="match status" value="1"/>
</dbReference>
<dbReference type="PROSITE" id="PS50949">
    <property type="entry name" value="HTH_GNTR"/>
    <property type="match status" value="1"/>
</dbReference>
<dbReference type="InterPro" id="IPR036390">
    <property type="entry name" value="WH_DNA-bd_sf"/>
</dbReference>
<dbReference type="InterPro" id="IPR000524">
    <property type="entry name" value="Tscrpt_reg_HTH_GntR"/>
</dbReference>
<dbReference type="InterPro" id="IPR015421">
    <property type="entry name" value="PyrdxlP-dep_Trfase_major"/>
</dbReference>
<dbReference type="GO" id="GO:0030170">
    <property type="term" value="F:pyridoxal phosphate binding"/>
    <property type="evidence" value="ECO:0007669"/>
    <property type="project" value="InterPro"/>
</dbReference>
<gene>
    <name evidence="7" type="ORF">DES52_103286</name>
</gene>
<dbReference type="Pfam" id="PF00155">
    <property type="entry name" value="Aminotran_1_2"/>
    <property type="match status" value="1"/>
</dbReference>
<keyword evidence="2" id="KW-0663">Pyridoxal phosphate</keyword>
<dbReference type="RefSeq" id="WP_170130902.1">
    <property type="nucleotide sequence ID" value="NZ_QJSX01000003.1"/>
</dbReference>
<keyword evidence="3" id="KW-0805">Transcription regulation</keyword>
<proteinExistence type="inferred from homology"/>
<keyword evidence="8" id="KW-1185">Reference proteome</keyword>
<organism evidence="7 8">
    <name type="scientific">Deinococcus yavapaiensis KR-236</name>
    <dbReference type="NCBI Taxonomy" id="694435"/>
    <lineage>
        <taxon>Bacteria</taxon>
        <taxon>Thermotogati</taxon>
        <taxon>Deinococcota</taxon>
        <taxon>Deinococci</taxon>
        <taxon>Deinococcales</taxon>
        <taxon>Deinococcaceae</taxon>
        <taxon>Deinococcus</taxon>
    </lineage>
</organism>
<dbReference type="PANTHER" id="PTHR46577">
    <property type="entry name" value="HTH-TYPE TRANSCRIPTIONAL REGULATORY PROTEIN GABR"/>
    <property type="match status" value="1"/>
</dbReference>
<feature type="domain" description="HTH gntR-type" evidence="6">
    <location>
        <begin position="30"/>
        <end position="98"/>
    </location>
</feature>
<dbReference type="GO" id="GO:0003700">
    <property type="term" value="F:DNA-binding transcription factor activity"/>
    <property type="evidence" value="ECO:0007669"/>
    <property type="project" value="InterPro"/>
</dbReference>
<keyword evidence="5" id="KW-0804">Transcription</keyword>
<evidence type="ECO:0000259" key="6">
    <source>
        <dbReference type="PROSITE" id="PS50949"/>
    </source>
</evidence>
<evidence type="ECO:0000256" key="5">
    <source>
        <dbReference type="ARBA" id="ARBA00023163"/>
    </source>
</evidence>
<comment type="caution">
    <text evidence="7">The sequence shown here is derived from an EMBL/GenBank/DDBJ whole genome shotgun (WGS) entry which is preliminary data.</text>
</comment>
<dbReference type="PANTHER" id="PTHR46577:SF1">
    <property type="entry name" value="HTH-TYPE TRANSCRIPTIONAL REGULATORY PROTEIN GABR"/>
    <property type="match status" value="1"/>
</dbReference>
<dbReference type="GO" id="GO:0003677">
    <property type="term" value="F:DNA binding"/>
    <property type="evidence" value="ECO:0007669"/>
    <property type="project" value="UniProtKB-KW"/>
</dbReference>
<dbReference type="SUPFAM" id="SSF53383">
    <property type="entry name" value="PLP-dependent transferases"/>
    <property type="match status" value="1"/>
</dbReference>
<dbReference type="SMART" id="SM00345">
    <property type="entry name" value="HTH_GNTR"/>
    <property type="match status" value="1"/>
</dbReference>
<accession>A0A318SR98</accession>
<dbReference type="AlphaFoldDB" id="A0A318SR98"/>
<sequence>MKTLDQFTKGDDAFARDVDVAVHLDRTSRVPLAHQLVCELRRAITDGRLPSGTRLPASRILARALQVSRHTVLIAYDELLSHGLLEGRVGSGTFVSEAAPRRTRGAEPASVSPPRWLRGAFVTAHVSEAARDDVIEFRAGQPEVAPVSNEAWKRAWRRVAAEALPGEYAQAAGDLALRAQLAAYLSRARGVSCSAEDVVITSGTIQGLHLVARATLRENDVVAFEEPGYRLGRQVFLERGAKVVPVPVDDDGLRVADLPGSADAPILVYTTPSHQFPLGARLALPRRAALLAWAREHDALVLEDDYDGEFRYDAPPLPALASMDRGRVAYFGTFSKVLSPSLRVGYVVAPPPLRDRIVELKTIADYHTSWPVQRALAHFLASGDLERHLRRMRRSYAKKRGVLVRALANVKSLARVRGLEAGFHVHLELDDAVDASAVAHRAAERGVSVSTLAPFYSAGEAMNGLLLGYGGLSVDRIEAGARVLVDVIREVATADGG</sequence>
<dbReference type="SUPFAM" id="SSF46785">
    <property type="entry name" value="Winged helix' DNA-binding domain"/>
    <property type="match status" value="1"/>
</dbReference>
<evidence type="ECO:0000256" key="1">
    <source>
        <dbReference type="ARBA" id="ARBA00005384"/>
    </source>
</evidence>
<dbReference type="Gene3D" id="3.40.640.10">
    <property type="entry name" value="Type I PLP-dependent aspartate aminotransferase-like (Major domain)"/>
    <property type="match status" value="1"/>
</dbReference>
<evidence type="ECO:0000256" key="2">
    <source>
        <dbReference type="ARBA" id="ARBA00022898"/>
    </source>
</evidence>
<evidence type="ECO:0000256" key="4">
    <source>
        <dbReference type="ARBA" id="ARBA00023125"/>
    </source>
</evidence>
<evidence type="ECO:0000256" key="3">
    <source>
        <dbReference type="ARBA" id="ARBA00023015"/>
    </source>
</evidence>
<evidence type="ECO:0000313" key="8">
    <source>
        <dbReference type="Proteomes" id="UP000248326"/>
    </source>
</evidence>
<name>A0A318SR98_9DEIO</name>
<dbReference type="Gene3D" id="1.10.10.10">
    <property type="entry name" value="Winged helix-like DNA-binding domain superfamily/Winged helix DNA-binding domain"/>
    <property type="match status" value="1"/>
</dbReference>
<dbReference type="EMBL" id="QJSX01000003">
    <property type="protein sequence ID" value="PYE55453.1"/>
    <property type="molecule type" value="Genomic_DNA"/>
</dbReference>
<reference evidence="7 8" key="1">
    <citation type="submission" date="2018-06" db="EMBL/GenBank/DDBJ databases">
        <title>Genomic Encyclopedia of Type Strains, Phase IV (KMG-IV): sequencing the most valuable type-strain genomes for metagenomic binning, comparative biology and taxonomic classification.</title>
        <authorList>
            <person name="Goeker M."/>
        </authorList>
    </citation>
    <scope>NUCLEOTIDE SEQUENCE [LARGE SCALE GENOMIC DNA]</scope>
    <source>
        <strain evidence="7 8">DSM 18048</strain>
    </source>
</reference>
<comment type="similarity">
    <text evidence="1">In the C-terminal section; belongs to the class-I pyridoxal-phosphate-dependent aminotransferase family.</text>
</comment>
<dbReference type="InterPro" id="IPR051446">
    <property type="entry name" value="HTH_trans_reg/aminotransferase"/>
</dbReference>
<dbReference type="InterPro" id="IPR036388">
    <property type="entry name" value="WH-like_DNA-bd_sf"/>
</dbReference>
<protein>
    <submittedName>
        <fullName evidence="7">GntR family transcriptional regulator</fullName>
    </submittedName>
</protein>
<dbReference type="InterPro" id="IPR004839">
    <property type="entry name" value="Aminotransferase_I/II_large"/>
</dbReference>
<keyword evidence="4" id="KW-0238">DNA-binding</keyword>
<dbReference type="InterPro" id="IPR015424">
    <property type="entry name" value="PyrdxlP-dep_Trfase"/>
</dbReference>
<evidence type="ECO:0000313" key="7">
    <source>
        <dbReference type="EMBL" id="PYE55453.1"/>
    </source>
</evidence>
<dbReference type="Proteomes" id="UP000248326">
    <property type="component" value="Unassembled WGS sequence"/>
</dbReference>
<dbReference type="Pfam" id="PF00392">
    <property type="entry name" value="GntR"/>
    <property type="match status" value="1"/>
</dbReference>
<dbReference type="CDD" id="cd07377">
    <property type="entry name" value="WHTH_GntR"/>
    <property type="match status" value="1"/>
</dbReference>